<evidence type="ECO:0000259" key="17">
    <source>
        <dbReference type="Pfam" id="PF07885"/>
    </source>
</evidence>
<evidence type="ECO:0000256" key="10">
    <source>
        <dbReference type="ARBA" id="ARBA00023065"/>
    </source>
</evidence>
<dbReference type="Pfam" id="PF07885">
    <property type="entry name" value="Ion_trans_2"/>
    <property type="match status" value="2"/>
</dbReference>
<dbReference type="InterPro" id="IPR003280">
    <property type="entry name" value="2pore_dom_K_chnl"/>
</dbReference>
<feature type="domain" description="Potassium channel" evidence="17">
    <location>
        <begin position="221"/>
        <end position="300"/>
    </location>
</feature>
<evidence type="ECO:0000256" key="13">
    <source>
        <dbReference type="ARBA" id="ARBA00034430"/>
    </source>
</evidence>
<evidence type="ECO:0000256" key="9">
    <source>
        <dbReference type="ARBA" id="ARBA00022989"/>
    </source>
</evidence>
<feature type="transmembrane region" description="Helical" evidence="16">
    <location>
        <begin position="103"/>
        <end position="122"/>
    </location>
</feature>
<feature type="transmembrane region" description="Helical" evidence="16">
    <location>
        <begin position="210"/>
        <end position="233"/>
    </location>
</feature>
<evidence type="ECO:0000256" key="8">
    <source>
        <dbReference type="ARBA" id="ARBA00022882"/>
    </source>
</evidence>
<dbReference type="PRINTS" id="PR01333">
    <property type="entry name" value="2POREKCHANEL"/>
</dbReference>
<evidence type="ECO:0000256" key="4">
    <source>
        <dbReference type="ARBA" id="ARBA00022538"/>
    </source>
</evidence>
<dbReference type="Proteomes" id="UP000186922">
    <property type="component" value="Unassembled WGS sequence"/>
</dbReference>
<evidence type="ECO:0000313" key="18">
    <source>
        <dbReference type="EMBL" id="GAV07356.1"/>
    </source>
</evidence>
<dbReference type="AlphaFoldDB" id="A0A1D1W269"/>
<sequence length="461" mass="52477">MALPDHVPRHQHHGHRHRFYISEDNARFFLLVIILAVYLCCGTFLFYFLEANQDDEKRRHYAEFWSNFTEKYADTIEQEDLDGLVASSSLSYLPFQTRPKVDLYQSFYLAFTACATIGFGHVTPSTTAGRALMIVYGLLGCSAFILFYNLFLERIITLLALVLRAFHEHKQRRKAVLESGLKSAAAAQSRRVSTASSSISDSLENWKPSVYWVMVCLFCLVTTIILSSSALFAKMEAWDYFTALYFSFICFATIGFGDFVTAVQESYGVADILYRICNVVIIIVGTSSLYSLFNVISIIIKHGLNFLIKKLDQRCTCRCRFPFNAHKVLNGPQRRNAIIPGLRRQSTIIRRKESVAVNGVVDDRRDSVYSDEIIDVREFLQATKVSLAVMQKDLYESAQRGRTGFHGQQSSTMVSMPVWHHSRHHTRHRSSRDSDDDGDRDFTTANIGSLAIAEHTLRDES</sequence>
<keyword evidence="7" id="KW-0630">Potassium</keyword>
<keyword evidence="11 16" id="KW-0472">Membrane</keyword>
<dbReference type="PANTHER" id="PTHR11003">
    <property type="entry name" value="POTASSIUM CHANNEL, SUBFAMILY K"/>
    <property type="match status" value="1"/>
</dbReference>
<keyword evidence="5 14" id="KW-0812">Transmembrane</keyword>
<dbReference type="GO" id="GO:0030322">
    <property type="term" value="P:stabilization of membrane potential"/>
    <property type="evidence" value="ECO:0007669"/>
    <property type="project" value="TreeGrafter"/>
</dbReference>
<evidence type="ECO:0000256" key="15">
    <source>
        <dbReference type="SAM" id="MobiDB-lite"/>
    </source>
</evidence>
<evidence type="ECO:0000256" key="11">
    <source>
        <dbReference type="ARBA" id="ARBA00023136"/>
    </source>
</evidence>
<feature type="compositionally biased region" description="Basic residues" evidence="15">
    <location>
        <begin position="420"/>
        <end position="430"/>
    </location>
</feature>
<organism evidence="18 19">
    <name type="scientific">Ramazzottius varieornatus</name>
    <name type="common">Water bear</name>
    <name type="synonym">Tardigrade</name>
    <dbReference type="NCBI Taxonomy" id="947166"/>
    <lineage>
        <taxon>Eukaryota</taxon>
        <taxon>Metazoa</taxon>
        <taxon>Ecdysozoa</taxon>
        <taxon>Tardigrada</taxon>
        <taxon>Eutardigrada</taxon>
        <taxon>Parachela</taxon>
        <taxon>Hypsibioidea</taxon>
        <taxon>Ramazzottiidae</taxon>
        <taxon>Ramazzottius</taxon>
    </lineage>
</organism>
<reference evidence="18 19" key="1">
    <citation type="journal article" date="2016" name="Nat. Commun.">
        <title>Extremotolerant tardigrade genome and improved radiotolerance of human cultured cells by tardigrade-unique protein.</title>
        <authorList>
            <person name="Hashimoto T."/>
            <person name="Horikawa D.D."/>
            <person name="Saito Y."/>
            <person name="Kuwahara H."/>
            <person name="Kozuka-Hata H."/>
            <person name="Shin-I T."/>
            <person name="Minakuchi Y."/>
            <person name="Ohishi K."/>
            <person name="Motoyama A."/>
            <person name="Aizu T."/>
            <person name="Enomoto A."/>
            <person name="Kondo K."/>
            <person name="Tanaka S."/>
            <person name="Hara Y."/>
            <person name="Koshikawa S."/>
            <person name="Sagara H."/>
            <person name="Miura T."/>
            <person name="Yokobori S."/>
            <person name="Miyagawa K."/>
            <person name="Suzuki Y."/>
            <person name="Kubo T."/>
            <person name="Oyama M."/>
            <person name="Kohara Y."/>
            <person name="Fujiyama A."/>
            <person name="Arakawa K."/>
            <person name="Katayama T."/>
            <person name="Toyoda A."/>
            <person name="Kunieda T."/>
        </authorList>
    </citation>
    <scope>NUCLEOTIDE SEQUENCE [LARGE SCALE GENOMIC DNA]</scope>
    <source>
        <strain evidence="18 19">YOKOZUNA-1</strain>
    </source>
</reference>
<keyword evidence="10 14" id="KW-0406">Ion transport</keyword>
<evidence type="ECO:0000256" key="3">
    <source>
        <dbReference type="ARBA" id="ARBA00022475"/>
    </source>
</evidence>
<keyword evidence="7" id="KW-0631">Potassium channel</keyword>
<keyword evidence="8" id="KW-0851">Voltage-gated channel</keyword>
<comment type="subcellular location">
    <subcellularLocation>
        <location evidence="1">Cell membrane</location>
        <topology evidence="1">Multi-pass membrane protein</topology>
    </subcellularLocation>
</comment>
<feature type="transmembrane region" description="Helical" evidence="16">
    <location>
        <begin position="240"/>
        <end position="260"/>
    </location>
</feature>
<comment type="caution">
    <text evidence="18">The sequence shown here is derived from an EMBL/GenBank/DDBJ whole genome shotgun (WGS) entry which is preliminary data.</text>
</comment>
<gene>
    <name evidence="18" type="primary">RvY_17195-1</name>
    <name evidence="18" type="synonym">RvY_17195.1</name>
    <name evidence="18" type="ORF">RvY_17195</name>
</gene>
<keyword evidence="4" id="KW-0633">Potassium transport</keyword>
<evidence type="ECO:0000256" key="16">
    <source>
        <dbReference type="SAM" id="Phobius"/>
    </source>
</evidence>
<dbReference type="GO" id="GO:0046872">
    <property type="term" value="F:metal ion binding"/>
    <property type="evidence" value="ECO:0007669"/>
    <property type="project" value="UniProtKB-KW"/>
</dbReference>
<dbReference type="PANTHER" id="PTHR11003:SF10">
    <property type="entry name" value="POTASSIUM CHANNEL DOMAIN-CONTAINING PROTEIN"/>
    <property type="match status" value="1"/>
</dbReference>
<feature type="region of interest" description="Disordered" evidence="15">
    <location>
        <begin position="419"/>
        <end position="442"/>
    </location>
</feature>
<keyword evidence="3" id="KW-1003">Cell membrane</keyword>
<evidence type="ECO:0000313" key="19">
    <source>
        <dbReference type="Proteomes" id="UP000186922"/>
    </source>
</evidence>
<evidence type="ECO:0000256" key="2">
    <source>
        <dbReference type="ARBA" id="ARBA00022448"/>
    </source>
</evidence>
<dbReference type="GO" id="GO:0022841">
    <property type="term" value="F:potassium ion leak channel activity"/>
    <property type="evidence" value="ECO:0007669"/>
    <property type="project" value="TreeGrafter"/>
</dbReference>
<keyword evidence="19" id="KW-1185">Reference proteome</keyword>
<feature type="transmembrane region" description="Helical" evidence="16">
    <location>
        <begin position="134"/>
        <end position="151"/>
    </location>
</feature>
<keyword evidence="12 14" id="KW-0407">Ion channel</keyword>
<comment type="catalytic activity">
    <reaction evidence="13">
        <text>K(+)(in) = K(+)(out)</text>
        <dbReference type="Rhea" id="RHEA:29463"/>
        <dbReference type="ChEBI" id="CHEBI:29103"/>
    </reaction>
</comment>
<dbReference type="InterPro" id="IPR013099">
    <property type="entry name" value="K_chnl_dom"/>
</dbReference>
<dbReference type="Gene3D" id="1.10.287.70">
    <property type="match status" value="1"/>
</dbReference>
<name>A0A1D1W269_RAMVA</name>
<protein>
    <recommendedName>
        <fullName evidence="17">Potassium channel domain-containing protein</fullName>
    </recommendedName>
</protein>
<evidence type="ECO:0000256" key="6">
    <source>
        <dbReference type="ARBA" id="ARBA00022723"/>
    </source>
</evidence>
<evidence type="ECO:0000256" key="7">
    <source>
        <dbReference type="ARBA" id="ARBA00022826"/>
    </source>
</evidence>
<keyword evidence="2 14" id="KW-0813">Transport</keyword>
<evidence type="ECO:0000256" key="5">
    <source>
        <dbReference type="ARBA" id="ARBA00022692"/>
    </source>
</evidence>
<comment type="similarity">
    <text evidence="14">Belongs to the two pore domain potassium channel (TC 1.A.1.8) family.</text>
</comment>
<dbReference type="STRING" id="947166.A0A1D1W269"/>
<dbReference type="GO" id="GO:0005886">
    <property type="term" value="C:plasma membrane"/>
    <property type="evidence" value="ECO:0007669"/>
    <property type="project" value="UniProtKB-SubCell"/>
</dbReference>
<dbReference type="GO" id="GO:0015271">
    <property type="term" value="F:outward rectifier potassium channel activity"/>
    <property type="evidence" value="ECO:0007669"/>
    <property type="project" value="TreeGrafter"/>
</dbReference>
<feature type="domain" description="Potassium channel" evidence="17">
    <location>
        <begin position="98"/>
        <end position="155"/>
    </location>
</feature>
<accession>A0A1D1W269</accession>
<feature type="transmembrane region" description="Helical" evidence="16">
    <location>
        <begin position="272"/>
        <end position="300"/>
    </location>
</feature>
<evidence type="ECO:0000256" key="14">
    <source>
        <dbReference type="RuleBase" id="RU003857"/>
    </source>
</evidence>
<dbReference type="InterPro" id="IPR005410">
    <property type="entry name" value="2pore_dom_K_chnl_THIK"/>
</dbReference>
<evidence type="ECO:0000256" key="1">
    <source>
        <dbReference type="ARBA" id="ARBA00004651"/>
    </source>
</evidence>
<evidence type="ECO:0000256" key="12">
    <source>
        <dbReference type="ARBA" id="ARBA00023303"/>
    </source>
</evidence>
<dbReference type="EMBL" id="BDGG01000015">
    <property type="protein sequence ID" value="GAV07356.1"/>
    <property type="molecule type" value="Genomic_DNA"/>
</dbReference>
<dbReference type="PRINTS" id="PR01588">
    <property type="entry name" value="THIKCHANNEL"/>
</dbReference>
<dbReference type="GO" id="GO:0034702">
    <property type="term" value="C:monoatomic ion channel complex"/>
    <property type="evidence" value="ECO:0007669"/>
    <property type="project" value="UniProtKB-KW"/>
</dbReference>
<dbReference type="OrthoDB" id="297496at2759"/>
<keyword evidence="9 16" id="KW-1133">Transmembrane helix</keyword>
<keyword evidence="6" id="KW-0479">Metal-binding</keyword>
<proteinExistence type="inferred from homology"/>
<dbReference type="SUPFAM" id="SSF81324">
    <property type="entry name" value="Voltage-gated potassium channels"/>
    <property type="match status" value="2"/>
</dbReference>
<feature type="transmembrane region" description="Helical" evidence="16">
    <location>
        <begin position="28"/>
        <end position="49"/>
    </location>
</feature>